<name>A0ABS2JRX1_9GAMM</name>
<proteinExistence type="predicted"/>
<gene>
    <name evidence="1" type="ORF">ISP20_11515</name>
</gene>
<sequence>MPIFIPNAAPPAIVLLETIGQSASLRHASKSDLAQALEKLGASEGLKLALTSEDSAPLQQELGYPEGIHVNHNTGVWDGDA</sequence>
<reference evidence="1 2" key="1">
    <citation type="submission" date="2020-10" db="EMBL/GenBank/DDBJ databases">
        <title>Phylogeny of dyella-like bacteria.</title>
        <authorList>
            <person name="Fu J."/>
        </authorList>
    </citation>
    <scope>NUCLEOTIDE SEQUENCE [LARGE SCALE GENOMIC DNA]</scope>
    <source>
        <strain evidence="1 2">THG-B117</strain>
    </source>
</reference>
<dbReference type="RefSeq" id="WP_204636248.1">
    <property type="nucleotide sequence ID" value="NZ_JADIKC010000005.1"/>
</dbReference>
<evidence type="ECO:0000313" key="2">
    <source>
        <dbReference type="Proteomes" id="UP001430065"/>
    </source>
</evidence>
<comment type="caution">
    <text evidence="1">The sequence shown here is derived from an EMBL/GenBank/DDBJ whole genome shotgun (WGS) entry which is preliminary data.</text>
</comment>
<accession>A0ABS2JRX1</accession>
<organism evidence="1 2">
    <name type="scientific">Dyella kyungheensis</name>
    <dbReference type="NCBI Taxonomy" id="1242174"/>
    <lineage>
        <taxon>Bacteria</taxon>
        <taxon>Pseudomonadati</taxon>
        <taxon>Pseudomonadota</taxon>
        <taxon>Gammaproteobacteria</taxon>
        <taxon>Lysobacterales</taxon>
        <taxon>Rhodanobacteraceae</taxon>
        <taxon>Dyella</taxon>
    </lineage>
</organism>
<dbReference type="EMBL" id="JADIKC010000005">
    <property type="protein sequence ID" value="MBM7121785.1"/>
    <property type="molecule type" value="Genomic_DNA"/>
</dbReference>
<protein>
    <submittedName>
        <fullName evidence="1">Uncharacterized protein</fullName>
    </submittedName>
</protein>
<keyword evidence="2" id="KW-1185">Reference proteome</keyword>
<evidence type="ECO:0000313" key="1">
    <source>
        <dbReference type="EMBL" id="MBM7121785.1"/>
    </source>
</evidence>
<dbReference type="Proteomes" id="UP001430065">
    <property type="component" value="Unassembled WGS sequence"/>
</dbReference>